<dbReference type="SUPFAM" id="SSF46689">
    <property type="entry name" value="Homeodomain-like"/>
    <property type="match status" value="1"/>
</dbReference>
<dbReference type="PANTHER" id="PTHR43479:SF11">
    <property type="entry name" value="ACREF_ENVCD OPERON REPRESSOR-RELATED"/>
    <property type="match status" value="1"/>
</dbReference>
<protein>
    <submittedName>
        <fullName evidence="4">TetR family transcriptional regulator</fullName>
    </submittedName>
</protein>
<dbReference type="RefSeq" id="WP_224037272.1">
    <property type="nucleotide sequence ID" value="NZ_AP024849.1"/>
</dbReference>
<keyword evidence="1 2" id="KW-0238">DNA-binding</keyword>
<dbReference type="Gene3D" id="1.10.10.60">
    <property type="entry name" value="Homeodomain-like"/>
    <property type="match status" value="1"/>
</dbReference>
<evidence type="ECO:0000313" key="5">
    <source>
        <dbReference type="Proteomes" id="UP000824633"/>
    </source>
</evidence>
<dbReference type="PANTHER" id="PTHR43479">
    <property type="entry name" value="ACREF/ENVCD OPERON REPRESSOR-RELATED"/>
    <property type="match status" value="1"/>
</dbReference>
<dbReference type="Pfam" id="PF00440">
    <property type="entry name" value="TetR_N"/>
    <property type="match status" value="1"/>
</dbReference>
<evidence type="ECO:0000259" key="3">
    <source>
        <dbReference type="PROSITE" id="PS50977"/>
    </source>
</evidence>
<organism evidence="4 5">
    <name type="scientific">Clostridium gelidum</name>
    <dbReference type="NCBI Taxonomy" id="704125"/>
    <lineage>
        <taxon>Bacteria</taxon>
        <taxon>Bacillati</taxon>
        <taxon>Bacillota</taxon>
        <taxon>Clostridia</taxon>
        <taxon>Eubacteriales</taxon>
        <taxon>Clostridiaceae</taxon>
        <taxon>Clostridium</taxon>
    </lineage>
</organism>
<keyword evidence="5" id="KW-1185">Reference proteome</keyword>
<accession>A0ABN6IY81</accession>
<dbReference type="Proteomes" id="UP000824633">
    <property type="component" value="Chromosome"/>
</dbReference>
<dbReference type="InterPro" id="IPR050624">
    <property type="entry name" value="HTH-type_Tx_Regulator"/>
</dbReference>
<evidence type="ECO:0000256" key="2">
    <source>
        <dbReference type="PROSITE-ProRule" id="PRU00335"/>
    </source>
</evidence>
<feature type="DNA-binding region" description="H-T-H motif" evidence="2">
    <location>
        <begin position="55"/>
        <end position="74"/>
    </location>
</feature>
<dbReference type="InterPro" id="IPR001647">
    <property type="entry name" value="HTH_TetR"/>
</dbReference>
<sequence length="222" mass="26252">MKTQEIVNNSCNEQEENKKTDFIRQPKQTRSMETKEKILKTALRLFCENGFYKTTTNEIAKQAAVPIGSLYSYFKNKDMILLKILDDYNQDFIDKFDKLNIGENIDLSQNDKKSWIKITIEMLIEIHEETKEFNLELQALYHSMPEVYEIHNIHDLKIKERIIKEFEYFKDELKTTDLEVSAIITNDIISSIVDRIVFTNSPISRDRIINEGVDVIYKYLFC</sequence>
<dbReference type="PRINTS" id="PR00455">
    <property type="entry name" value="HTHTETR"/>
</dbReference>
<reference evidence="5" key="1">
    <citation type="submission" date="2021-07" db="EMBL/GenBank/DDBJ databases">
        <title>Complete genome sequencing of a Clostridium isolate.</title>
        <authorList>
            <person name="Ueki A."/>
            <person name="Tonouchi A."/>
        </authorList>
    </citation>
    <scope>NUCLEOTIDE SEQUENCE [LARGE SCALE GENOMIC DNA]</scope>
    <source>
        <strain evidence="5">C5S11</strain>
    </source>
</reference>
<dbReference type="EMBL" id="AP024849">
    <property type="protein sequence ID" value="BCZ45706.1"/>
    <property type="molecule type" value="Genomic_DNA"/>
</dbReference>
<evidence type="ECO:0000256" key="1">
    <source>
        <dbReference type="ARBA" id="ARBA00023125"/>
    </source>
</evidence>
<dbReference type="PROSITE" id="PS50977">
    <property type="entry name" value="HTH_TETR_2"/>
    <property type="match status" value="1"/>
</dbReference>
<proteinExistence type="predicted"/>
<name>A0ABN6IY81_9CLOT</name>
<evidence type="ECO:0000313" key="4">
    <source>
        <dbReference type="EMBL" id="BCZ45706.1"/>
    </source>
</evidence>
<dbReference type="InterPro" id="IPR009057">
    <property type="entry name" value="Homeodomain-like_sf"/>
</dbReference>
<gene>
    <name evidence="4" type="ORF">psyc5s11_17730</name>
</gene>
<dbReference type="Gene3D" id="1.10.357.10">
    <property type="entry name" value="Tetracycline Repressor, domain 2"/>
    <property type="match status" value="1"/>
</dbReference>
<feature type="domain" description="HTH tetR-type" evidence="3">
    <location>
        <begin position="32"/>
        <end position="92"/>
    </location>
</feature>